<dbReference type="Pfam" id="PF04205">
    <property type="entry name" value="FMN_bind"/>
    <property type="match status" value="1"/>
</dbReference>
<organism evidence="3 4">
    <name type="scientific">Anoxynatronum buryatiense</name>
    <dbReference type="NCBI Taxonomy" id="489973"/>
    <lineage>
        <taxon>Bacteria</taxon>
        <taxon>Bacillati</taxon>
        <taxon>Bacillota</taxon>
        <taxon>Clostridia</taxon>
        <taxon>Eubacteriales</taxon>
        <taxon>Clostridiaceae</taxon>
        <taxon>Anoxynatronum</taxon>
    </lineage>
</organism>
<dbReference type="PROSITE" id="PS51257">
    <property type="entry name" value="PROKAR_LIPOPROTEIN"/>
    <property type="match status" value="1"/>
</dbReference>
<proteinExistence type="predicted"/>
<comment type="caution">
    <text evidence="3">The sequence shown here is derived from an EMBL/GenBank/DDBJ whole genome shotgun (WGS) entry which is preliminary data.</text>
</comment>
<dbReference type="InterPro" id="IPR007329">
    <property type="entry name" value="FMN-bd"/>
</dbReference>
<dbReference type="SMART" id="SM00900">
    <property type="entry name" value="FMN_bind"/>
    <property type="match status" value="1"/>
</dbReference>
<keyword evidence="1" id="KW-0732">Signal</keyword>
<dbReference type="AlphaFoldDB" id="A0AA45WTF6"/>
<evidence type="ECO:0000256" key="1">
    <source>
        <dbReference type="SAM" id="SignalP"/>
    </source>
</evidence>
<feature type="chain" id="PRO_5041240052" evidence="1">
    <location>
        <begin position="25"/>
        <end position="124"/>
    </location>
</feature>
<name>A0AA45WTF6_9CLOT</name>
<feature type="domain" description="FMN-binding" evidence="2">
    <location>
        <begin position="49"/>
        <end position="123"/>
    </location>
</feature>
<reference evidence="3" key="1">
    <citation type="submission" date="2017-05" db="EMBL/GenBank/DDBJ databases">
        <authorList>
            <person name="Varghese N."/>
            <person name="Submissions S."/>
        </authorList>
    </citation>
    <scope>NUCLEOTIDE SEQUENCE</scope>
    <source>
        <strain evidence="3">Su22</strain>
    </source>
</reference>
<gene>
    <name evidence="3" type="ORF">SAMN06296020_101519</name>
</gene>
<evidence type="ECO:0000259" key="2">
    <source>
        <dbReference type="SMART" id="SM00900"/>
    </source>
</evidence>
<sequence>MSKKQMKGALILMMVAVLTMGVLTACGGSGATEEAPAATPQTVSGTGQGYADDVVVEVTVLDGVIQSIEVVESADTPGLSDGAFDAVIEAVLENQSTDVDAVSGATGSSEGLLEAIEDALSKVE</sequence>
<feature type="signal peptide" evidence="1">
    <location>
        <begin position="1"/>
        <end position="24"/>
    </location>
</feature>
<keyword evidence="4" id="KW-1185">Reference proteome</keyword>
<dbReference type="GO" id="GO:0016020">
    <property type="term" value="C:membrane"/>
    <property type="evidence" value="ECO:0007669"/>
    <property type="project" value="InterPro"/>
</dbReference>
<protein>
    <submittedName>
        <fullName evidence="3">FMN-binding domain-containing protein</fullName>
    </submittedName>
</protein>
<dbReference type="Gene3D" id="3.90.1010.20">
    <property type="match status" value="1"/>
</dbReference>
<dbReference type="RefSeq" id="WP_283407855.1">
    <property type="nucleotide sequence ID" value="NZ_FXUF01000001.1"/>
</dbReference>
<evidence type="ECO:0000313" key="3">
    <source>
        <dbReference type="EMBL" id="SMP41484.1"/>
    </source>
</evidence>
<accession>A0AA45WTF6</accession>
<dbReference type="GO" id="GO:0010181">
    <property type="term" value="F:FMN binding"/>
    <property type="evidence" value="ECO:0007669"/>
    <property type="project" value="InterPro"/>
</dbReference>
<dbReference type="Proteomes" id="UP001158066">
    <property type="component" value="Unassembled WGS sequence"/>
</dbReference>
<dbReference type="EMBL" id="FXUF01000001">
    <property type="protein sequence ID" value="SMP41484.1"/>
    <property type="molecule type" value="Genomic_DNA"/>
</dbReference>
<evidence type="ECO:0000313" key="4">
    <source>
        <dbReference type="Proteomes" id="UP001158066"/>
    </source>
</evidence>